<feature type="domain" description="SPOR" evidence="2">
    <location>
        <begin position="260"/>
        <end position="345"/>
    </location>
</feature>
<gene>
    <name evidence="3" type="ORF">JN11_00094</name>
</gene>
<sequence>MNLADYLSELLGQHDEVSVPGLGYFVRERVSGFYNDREAKFYPPHHKIRFVSQQKEDDTFVQYVADKKNISLASSKYFAEKFILKLKEEASKGKYLFADLGIFQTDNDHNLVFKAHEKVAADPSFYGYPAIDINRLNKPSGGDIKSVYAEPVVTTPVTISEHPIQTVENQQYFEEDSEERKTTNVWLIILISLAVIALALFGVYKFYPSVFDKINATYHKIINKKEDSIVPVYRHEIKADSIKKPIPKKDTTTLTATAIPLDTVKPTIQWAVIAYKNRLKKLATDERKRFQDKGVNAEIVPRGEIPGPLYRVSVGTFPTENEAEAKKDYLIKAKMISPNSEIIQINAQQ</sequence>
<dbReference type="AlphaFoldDB" id="A0A562UF14"/>
<dbReference type="RefSeq" id="WP_144908563.1">
    <property type="nucleotide sequence ID" value="NZ_VLLI01000001.1"/>
</dbReference>
<proteinExistence type="predicted"/>
<dbReference type="InterPro" id="IPR007730">
    <property type="entry name" value="SPOR-like_dom"/>
</dbReference>
<dbReference type="PROSITE" id="PS51724">
    <property type="entry name" value="SPOR"/>
    <property type="match status" value="1"/>
</dbReference>
<accession>A0A562UF14</accession>
<dbReference type="Pfam" id="PF18174">
    <property type="entry name" value="HU-CCDC81_bac_1"/>
    <property type="match status" value="1"/>
</dbReference>
<evidence type="ECO:0000313" key="4">
    <source>
        <dbReference type="Proteomes" id="UP000317010"/>
    </source>
</evidence>
<keyword evidence="1" id="KW-0472">Membrane</keyword>
<reference evidence="3 4" key="1">
    <citation type="submission" date="2019-07" db="EMBL/GenBank/DDBJ databases">
        <title>Genomic Encyclopedia of Archaeal and Bacterial Type Strains, Phase II (KMG-II): from individual species to whole genera.</title>
        <authorList>
            <person name="Goeker M."/>
        </authorList>
    </citation>
    <scope>NUCLEOTIDE SEQUENCE [LARGE SCALE GENOMIC DNA]</scope>
    <source>
        <strain evidence="3 4">ATCC BAA-1854</strain>
    </source>
</reference>
<dbReference type="InterPro" id="IPR036680">
    <property type="entry name" value="SPOR-like_sf"/>
</dbReference>
<dbReference type="EMBL" id="VLLI01000001">
    <property type="protein sequence ID" value="TWJ04386.1"/>
    <property type="molecule type" value="Genomic_DNA"/>
</dbReference>
<keyword evidence="1" id="KW-0812">Transmembrane</keyword>
<keyword evidence="4" id="KW-1185">Reference proteome</keyword>
<feature type="transmembrane region" description="Helical" evidence="1">
    <location>
        <begin position="185"/>
        <end position="204"/>
    </location>
</feature>
<dbReference type="GO" id="GO:0042834">
    <property type="term" value="F:peptidoglycan binding"/>
    <property type="evidence" value="ECO:0007669"/>
    <property type="project" value="InterPro"/>
</dbReference>
<evidence type="ECO:0000256" key="1">
    <source>
        <dbReference type="SAM" id="Phobius"/>
    </source>
</evidence>
<comment type="caution">
    <text evidence="3">The sequence shown here is derived from an EMBL/GenBank/DDBJ whole genome shotgun (WGS) entry which is preliminary data.</text>
</comment>
<name>A0A562UF14_9SPHI</name>
<dbReference type="InterPro" id="IPR040495">
    <property type="entry name" value="HU-CCDC81_bac_1"/>
</dbReference>
<dbReference type="OrthoDB" id="653949at2"/>
<evidence type="ECO:0000313" key="3">
    <source>
        <dbReference type="EMBL" id="TWJ04386.1"/>
    </source>
</evidence>
<organism evidence="3 4">
    <name type="scientific">Mucilaginibacter frigoritolerans</name>
    <dbReference type="NCBI Taxonomy" id="652788"/>
    <lineage>
        <taxon>Bacteria</taxon>
        <taxon>Pseudomonadati</taxon>
        <taxon>Bacteroidota</taxon>
        <taxon>Sphingobacteriia</taxon>
        <taxon>Sphingobacteriales</taxon>
        <taxon>Sphingobacteriaceae</taxon>
        <taxon>Mucilaginibacter</taxon>
    </lineage>
</organism>
<evidence type="ECO:0000259" key="2">
    <source>
        <dbReference type="PROSITE" id="PS51724"/>
    </source>
</evidence>
<protein>
    <recommendedName>
        <fullName evidence="2">SPOR domain-containing protein</fullName>
    </recommendedName>
</protein>
<keyword evidence="1" id="KW-1133">Transmembrane helix</keyword>
<dbReference type="Gene3D" id="3.30.70.1070">
    <property type="entry name" value="Sporulation related repeat"/>
    <property type="match status" value="1"/>
</dbReference>
<dbReference type="Proteomes" id="UP000317010">
    <property type="component" value="Unassembled WGS sequence"/>
</dbReference>